<dbReference type="InterPro" id="IPR001343">
    <property type="entry name" value="Hemolysn_Ca-bd"/>
</dbReference>
<gene>
    <name evidence="3" type="ORF">JL811_19450</name>
</gene>
<evidence type="ECO:0000313" key="3">
    <source>
        <dbReference type="EMBL" id="MBL4919390.1"/>
    </source>
</evidence>
<proteinExistence type="predicted"/>
<dbReference type="AlphaFoldDB" id="A0A8K0VHN5"/>
<dbReference type="EMBL" id="JAESVN010000022">
    <property type="protein sequence ID" value="MBL4919390.1"/>
    <property type="molecule type" value="Genomic_DNA"/>
</dbReference>
<dbReference type="RefSeq" id="WP_202690369.1">
    <property type="nucleotide sequence ID" value="NZ_JAESVN010000022.1"/>
</dbReference>
<evidence type="ECO:0000256" key="1">
    <source>
        <dbReference type="ARBA" id="ARBA00004613"/>
    </source>
</evidence>
<dbReference type="PANTHER" id="PTHR38340">
    <property type="entry name" value="S-LAYER PROTEIN"/>
    <property type="match status" value="1"/>
</dbReference>
<evidence type="ECO:0000313" key="4">
    <source>
        <dbReference type="Proteomes" id="UP000648908"/>
    </source>
</evidence>
<evidence type="ECO:0000256" key="2">
    <source>
        <dbReference type="ARBA" id="ARBA00022525"/>
    </source>
</evidence>
<dbReference type="PANTHER" id="PTHR38340:SF1">
    <property type="entry name" value="S-LAYER PROTEIN"/>
    <property type="match status" value="1"/>
</dbReference>
<dbReference type="SUPFAM" id="SSF51120">
    <property type="entry name" value="beta-Roll"/>
    <property type="match status" value="6"/>
</dbReference>
<name>A0A8K0VHN5_9RHOB</name>
<comment type="subcellular location">
    <subcellularLocation>
        <location evidence="1">Secreted</location>
    </subcellularLocation>
</comment>
<comment type="caution">
    <text evidence="3">The sequence shown here is derived from an EMBL/GenBank/DDBJ whole genome shotgun (WGS) entry which is preliminary data.</text>
</comment>
<organism evidence="3 4">
    <name type="scientific">Szabonella alba</name>
    <dbReference type="NCBI Taxonomy" id="2804194"/>
    <lineage>
        <taxon>Bacteria</taxon>
        <taxon>Pseudomonadati</taxon>
        <taxon>Pseudomonadota</taxon>
        <taxon>Alphaproteobacteria</taxon>
        <taxon>Rhodobacterales</taxon>
        <taxon>Paracoccaceae</taxon>
        <taxon>Szabonella</taxon>
    </lineage>
</organism>
<dbReference type="Pfam" id="PF00353">
    <property type="entry name" value="HemolysinCabind"/>
    <property type="match status" value="10"/>
</dbReference>
<dbReference type="Gene3D" id="2.150.10.10">
    <property type="entry name" value="Serralysin-like metalloprotease, C-terminal"/>
    <property type="match status" value="9"/>
</dbReference>
<keyword evidence="2" id="KW-0964">Secreted</keyword>
<dbReference type="Proteomes" id="UP000648908">
    <property type="component" value="Unassembled WGS sequence"/>
</dbReference>
<dbReference type="InterPro" id="IPR018511">
    <property type="entry name" value="Hemolysin-typ_Ca-bd_CS"/>
</dbReference>
<dbReference type="GO" id="GO:0005576">
    <property type="term" value="C:extracellular region"/>
    <property type="evidence" value="ECO:0007669"/>
    <property type="project" value="UniProtKB-SubCell"/>
</dbReference>
<dbReference type="PRINTS" id="PR00313">
    <property type="entry name" value="CABNDNGRPT"/>
</dbReference>
<protein>
    <recommendedName>
        <fullName evidence="5">Ca2+-binding protein, RTX toxin-related</fullName>
    </recommendedName>
</protein>
<evidence type="ECO:0008006" key="5">
    <source>
        <dbReference type="Google" id="ProtNLM"/>
    </source>
</evidence>
<keyword evidence="4" id="KW-1185">Reference proteome</keyword>
<dbReference type="InterPro" id="IPR011049">
    <property type="entry name" value="Serralysin-like_metalloprot_C"/>
</dbReference>
<accession>A0A8K0VHN5</accession>
<sequence>MTTFTLSGITVQYNANFDPVSVGTATFEAVFPNNQAFINYTVLQTFPGELPIVDIGGTEPISARINGSAINPNADDMLGAVTTNQGATYILLGFFDPATNRDYLFQIGGPALPPLTTLQQFINFGNSIASISTVGGAFAPGQNIAVSSFLNVDIDDGPVGQNVINGTNGDDNLIGTAADDLIITGNSTPNGDYVAGSAGNDTIDMSGNDGINGFVLIDYFNQPSVNVTLNGATNTGSVTKGANGTDTLIGVANPLNAGNFEGGLEILGTAGNDTFNLTLANDQWMSIRGGAGQDSYVINGGGAVRLDFRSSTGGINVNLATGQILNDGFGNFETITGTGNVWEVQTSLANDTITGSNANESFRFLGGNNTINGGGGFDRLRYDHGTVSSVNADLAAGTASIAMTNGNNFTDSLTSIEFLRGSNGNDILRGDGADNRLEGRNGDDVLISVGGNDTLIGGSGADRFVLAGTGNVSIADFQIGTDVLDLRQVPLSAAAISAAFANSTQGGGGTTVNLGAAGSLFLNGLTKAQALQITPVTPVPTTPVLMELFRGNDSFYFAFFNTLTNDVQLDVQSWTTTQIVLRNPSNGAVTTITGTGFPAGGEQENPPGLVTSWETRDAGGAVVIRLSGMNWPLAEMFAAITEAFEDDNEQRLDALFDLQPLITNAAAATMGVELHADMLTKPVFFTGSAFNDTLEGGDGNDTMRGENGNDLIYGGLGNDDLAGGAGNDQIFGVAGSNIIWGGVGNDTVQGGTGSDTIHGGGSGTNQLFGNNGNDLIYAGSGGDFIGGGAGNDTIRGGDGADTIYGGLGNDDLAGGAGNDQIFGSAGSNIIWGGLGNDTVQGGTGSDTIHGGGSGTNQLFGNEGNDLIYAGSGGDFIGGGAGNDTLRGAAGADTIRGDDGNDVIYGGLGNDDLAGGAGNDAIFGDAGSNIIWGGLGNDTVQGGTGNDTVYGGGSGTNQLFGNDGNDLIFAGNGGDLIGGGAGNDIIRGGNGADTIYGGLGNDDLAGGAGNDVIFGSAGNNIIWGGLGNDTIHGGTGKDSINGGPGADTFVFASAAHIGIGGGRDVITGFASGEDQIDLTALNTTFNGTGGVLGGGQASFYYAAAAGLLIGDQNGDGAADWVLELTGAPGVTAGDFLL</sequence>
<dbReference type="InterPro" id="IPR050557">
    <property type="entry name" value="RTX_toxin/Mannuronan_C5-epim"/>
</dbReference>
<reference evidence="3" key="1">
    <citation type="submission" date="2021-01" db="EMBL/GenBank/DDBJ databases">
        <title>Tabrizicola alba sp. nov. a motile alkaliphilic bacterium isolated from a soda lake.</title>
        <authorList>
            <person name="Szuroczki S."/>
            <person name="Abbaszade G."/>
            <person name="Schumann P."/>
            <person name="Toth E."/>
        </authorList>
    </citation>
    <scope>NUCLEOTIDE SEQUENCE</scope>
    <source>
        <strain evidence="3">DMG-N-6</strain>
    </source>
</reference>
<dbReference type="GO" id="GO:0005509">
    <property type="term" value="F:calcium ion binding"/>
    <property type="evidence" value="ECO:0007669"/>
    <property type="project" value="InterPro"/>
</dbReference>
<dbReference type="PROSITE" id="PS00330">
    <property type="entry name" value="HEMOLYSIN_CALCIUM"/>
    <property type="match status" value="8"/>
</dbReference>